<organism evidence="2 3">
    <name type="scientific">Arenimonas composti TR7-09 = DSM 18010</name>
    <dbReference type="NCBI Taxonomy" id="1121013"/>
    <lineage>
        <taxon>Bacteria</taxon>
        <taxon>Pseudomonadati</taxon>
        <taxon>Pseudomonadota</taxon>
        <taxon>Gammaproteobacteria</taxon>
        <taxon>Lysobacterales</taxon>
        <taxon>Lysobacteraceae</taxon>
        <taxon>Arenimonas</taxon>
    </lineage>
</organism>
<dbReference type="SUPFAM" id="SSF52540">
    <property type="entry name" value="P-loop containing nucleoside triphosphate hydrolases"/>
    <property type="match status" value="1"/>
</dbReference>
<accession>A0A091BH12</accession>
<dbReference type="OrthoDB" id="9809379at2"/>
<dbReference type="Proteomes" id="UP000029391">
    <property type="component" value="Unassembled WGS sequence"/>
</dbReference>
<dbReference type="Gene3D" id="3.40.50.300">
    <property type="entry name" value="P-loop containing nucleotide triphosphate hydrolases"/>
    <property type="match status" value="1"/>
</dbReference>
<name>A0A091BH12_9GAMM</name>
<dbReference type="InterPro" id="IPR003959">
    <property type="entry name" value="ATPase_AAA_core"/>
</dbReference>
<dbReference type="GO" id="GO:0016887">
    <property type="term" value="F:ATP hydrolysis activity"/>
    <property type="evidence" value="ECO:0007669"/>
    <property type="project" value="InterPro"/>
</dbReference>
<dbReference type="Pfam" id="PF00004">
    <property type="entry name" value="AAA"/>
    <property type="match status" value="1"/>
</dbReference>
<dbReference type="InterPro" id="IPR050168">
    <property type="entry name" value="AAA_ATPase_domain"/>
</dbReference>
<proteinExistence type="predicted"/>
<evidence type="ECO:0000259" key="1">
    <source>
        <dbReference type="SMART" id="SM00382"/>
    </source>
</evidence>
<comment type="caution">
    <text evidence="2">The sequence shown here is derived from an EMBL/GenBank/DDBJ whole genome shotgun (WGS) entry which is preliminary data.</text>
</comment>
<dbReference type="GO" id="GO:0005524">
    <property type="term" value="F:ATP binding"/>
    <property type="evidence" value="ECO:0007669"/>
    <property type="project" value="InterPro"/>
</dbReference>
<dbReference type="RefSeq" id="WP_026815798.1">
    <property type="nucleotide sequence ID" value="NZ_AUFF01000001.1"/>
</dbReference>
<sequence>MPLDADAPAWARELALAYESGAHGQFVLYGNIADRFPLQGRLVNLVRYLDAQLLAGFDVVFVYDPGNGLQLLRGSERVAQWPAMEKMPALPRDPRQAVEFVSRYLRYRANLRALGRETAPEHVACVIRGADQVLPASRQGDFETASLASLVRDWASEPPFTDLAFASFLLADNLNDLHPLVGANPRVARLRVPLPDVAVLEQALAQLRVDHPAAFDPDASDEAAAQQLAGVGLSALHSLVRTRAHQQQRLGPADWVRVKKQLVEEDAAGLVEFIESKRSLDDYHAQDALKAWLRQDIALWQASDLRALPMGYIFCGPVGTGKTYLVECLAGEAAVPVVKLKNFRDKWVGSSEGNLEKIFRLIRALGRCIVFIDEADQALGKRDAGSGDSGLSGRLYSMIAQEMSNAGNRGRLMWILASSRPDLIEVDLKRPGRVDVKIPLLPTTTAAESADLLRALLKRFGIAPDTERMLELPLPLLLTPGAAEAIAVKAYRLTRTGGLSPIDALRDCLDGYQPPVPPDVLEFQMRIAVREATDLDFVPPMLRHLAAGSPPA</sequence>
<dbReference type="InterPro" id="IPR027417">
    <property type="entry name" value="P-loop_NTPase"/>
</dbReference>
<reference evidence="2 3" key="1">
    <citation type="submission" date="2013-09" db="EMBL/GenBank/DDBJ databases">
        <title>Genome sequencing of Arenimonas composti.</title>
        <authorList>
            <person name="Chen F."/>
            <person name="Wang G."/>
        </authorList>
    </citation>
    <scope>NUCLEOTIDE SEQUENCE [LARGE SCALE GENOMIC DNA]</scope>
    <source>
        <strain evidence="2 3">TR7-09</strain>
    </source>
</reference>
<dbReference type="eggNOG" id="COG0464">
    <property type="taxonomic scope" value="Bacteria"/>
</dbReference>
<gene>
    <name evidence="2" type="ORF">P873_00385</name>
</gene>
<dbReference type="InterPro" id="IPR003593">
    <property type="entry name" value="AAA+_ATPase"/>
</dbReference>
<dbReference type="STRING" id="1121013.GCA_000426365_00239"/>
<protein>
    <recommendedName>
        <fullName evidence="1">AAA+ ATPase domain-containing protein</fullName>
    </recommendedName>
</protein>
<evidence type="ECO:0000313" key="2">
    <source>
        <dbReference type="EMBL" id="KFN50837.1"/>
    </source>
</evidence>
<dbReference type="AlphaFoldDB" id="A0A091BH12"/>
<keyword evidence="3" id="KW-1185">Reference proteome</keyword>
<dbReference type="PANTHER" id="PTHR23077">
    <property type="entry name" value="AAA-FAMILY ATPASE"/>
    <property type="match status" value="1"/>
</dbReference>
<feature type="domain" description="AAA+ ATPase" evidence="1">
    <location>
        <begin position="308"/>
        <end position="444"/>
    </location>
</feature>
<evidence type="ECO:0000313" key="3">
    <source>
        <dbReference type="Proteomes" id="UP000029391"/>
    </source>
</evidence>
<dbReference type="EMBL" id="AWXU01000014">
    <property type="protein sequence ID" value="KFN50837.1"/>
    <property type="molecule type" value="Genomic_DNA"/>
</dbReference>
<dbReference type="CDD" id="cd19481">
    <property type="entry name" value="RecA-like_protease"/>
    <property type="match status" value="1"/>
</dbReference>
<dbReference type="SMART" id="SM00382">
    <property type="entry name" value="AAA"/>
    <property type="match status" value="1"/>
</dbReference>